<accession>A0A2S4MNU2</accession>
<name>A0A2S4MNU2_9BURK</name>
<evidence type="ECO:0000313" key="3">
    <source>
        <dbReference type="Proteomes" id="UP000237381"/>
    </source>
</evidence>
<keyword evidence="1" id="KW-0472">Membrane</keyword>
<comment type="caution">
    <text evidence="2">The sequence shown here is derived from an EMBL/GenBank/DDBJ whole genome shotgun (WGS) entry which is preliminary data.</text>
</comment>
<reference evidence="2 3" key="1">
    <citation type="submission" date="2018-01" db="EMBL/GenBank/DDBJ databases">
        <title>Genomic Encyclopedia of Type Strains, Phase III (KMG-III): the genomes of soil and plant-associated and newly described type strains.</title>
        <authorList>
            <person name="Whitman W."/>
        </authorList>
    </citation>
    <scope>NUCLEOTIDE SEQUENCE [LARGE SCALE GENOMIC DNA]</scope>
    <source>
        <strain evidence="2 3">JCM 18070</strain>
    </source>
</reference>
<proteinExistence type="predicted"/>
<evidence type="ECO:0000256" key="1">
    <source>
        <dbReference type="SAM" id="Phobius"/>
    </source>
</evidence>
<keyword evidence="1" id="KW-0812">Transmembrane</keyword>
<dbReference type="EMBL" id="PQGA01000001">
    <property type="protein sequence ID" value="POR56017.1"/>
    <property type="molecule type" value="Genomic_DNA"/>
</dbReference>
<dbReference type="AlphaFoldDB" id="A0A2S4MNU2"/>
<feature type="transmembrane region" description="Helical" evidence="1">
    <location>
        <begin position="12"/>
        <end position="33"/>
    </location>
</feature>
<sequence>MMTNLFLNFSQNYGVLIIAAITFCIVQALSYLFRQHVATVERRASVIHVPARAGTQMLVREELDRSFKELAAAMRKREAVNKAARGKLQARFKGRAASASYGAQSAAYVGSLRHGRKTRLG</sequence>
<dbReference type="Proteomes" id="UP000237381">
    <property type="component" value="Unassembled WGS sequence"/>
</dbReference>
<evidence type="ECO:0000313" key="2">
    <source>
        <dbReference type="EMBL" id="POR56017.1"/>
    </source>
</evidence>
<protein>
    <submittedName>
        <fullName evidence="2">Uncharacterized protein</fullName>
    </submittedName>
</protein>
<gene>
    <name evidence="2" type="ORF">B0G62_101413</name>
</gene>
<keyword evidence="3" id="KW-1185">Reference proteome</keyword>
<keyword evidence="1" id="KW-1133">Transmembrane helix</keyword>
<organism evidence="2 3">
    <name type="scientific">Paraburkholderia eburnea</name>
    <dbReference type="NCBI Taxonomy" id="1189126"/>
    <lineage>
        <taxon>Bacteria</taxon>
        <taxon>Pseudomonadati</taxon>
        <taxon>Pseudomonadota</taxon>
        <taxon>Betaproteobacteria</taxon>
        <taxon>Burkholderiales</taxon>
        <taxon>Burkholderiaceae</taxon>
        <taxon>Paraburkholderia</taxon>
    </lineage>
</organism>